<dbReference type="RefSeq" id="WP_192031301.1">
    <property type="nucleotide sequence ID" value="NZ_JACYTR010000070.1"/>
</dbReference>
<keyword evidence="5" id="KW-1185">Reference proteome</keyword>
<dbReference type="Proteomes" id="UP000613768">
    <property type="component" value="Unassembled WGS sequence"/>
</dbReference>
<organism evidence="4 5">
    <name type="scientific">Pseudomarimonas arenosa</name>
    <dbReference type="NCBI Taxonomy" id="2774145"/>
    <lineage>
        <taxon>Bacteria</taxon>
        <taxon>Pseudomonadati</taxon>
        <taxon>Pseudomonadota</taxon>
        <taxon>Gammaproteobacteria</taxon>
        <taxon>Lysobacterales</taxon>
        <taxon>Lysobacteraceae</taxon>
        <taxon>Pseudomarimonas</taxon>
    </lineage>
</organism>
<reference evidence="4 5" key="1">
    <citation type="submission" date="2020-09" db="EMBL/GenBank/DDBJ databases">
        <title>Pseudoxanthomonas sp. CAU 1598 isolated from sand of Yaerae Beach.</title>
        <authorList>
            <person name="Kim W."/>
        </authorList>
    </citation>
    <scope>NUCLEOTIDE SEQUENCE [LARGE SCALE GENOMIC DNA]</scope>
    <source>
        <strain evidence="4 5">CAU 1598</strain>
    </source>
</reference>
<proteinExistence type="inferred from homology"/>
<dbReference type="EMBL" id="JACYTR010000070">
    <property type="protein sequence ID" value="MBD8527879.1"/>
    <property type="molecule type" value="Genomic_DNA"/>
</dbReference>
<comment type="caution">
    <text evidence="4">The sequence shown here is derived from an EMBL/GenBank/DDBJ whole genome shotgun (WGS) entry which is preliminary data.</text>
</comment>
<evidence type="ECO:0000256" key="2">
    <source>
        <dbReference type="ARBA" id="ARBA00013346"/>
    </source>
</evidence>
<dbReference type="InterPro" id="IPR029063">
    <property type="entry name" value="SAM-dependent_MTases_sf"/>
</dbReference>
<evidence type="ECO:0000256" key="1">
    <source>
        <dbReference type="ARBA" id="ARBA00005369"/>
    </source>
</evidence>
<name>A0AAW3ZTP4_9GAMM</name>
<dbReference type="AlphaFoldDB" id="A0AAW3ZTP4"/>
<dbReference type="GO" id="GO:0004719">
    <property type="term" value="F:protein-L-isoaspartate (D-aspartate) O-methyltransferase activity"/>
    <property type="evidence" value="ECO:0007669"/>
    <property type="project" value="InterPro"/>
</dbReference>
<dbReference type="PANTHER" id="PTHR11579:SF18">
    <property type="entry name" value="PROTEIN-L-ISOASPARTATE O-METHYLTRANSFERASE"/>
    <property type="match status" value="1"/>
</dbReference>
<dbReference type="CDD" id="cd02440">
    <property type="entry name" value="AdoMet_MTases"/>
    <property type="match status" value="1"/>
</dbReference>
<evidence type="ECO:0000313" key="4">
    <source>
        <dbReference type="EMBL" id="MBD8527879.1"/>
    </source>
</evidence>
<dbReference type="GO" id="GO:0005737">
    <property type="term" value="C:cytoplasm"/>
    <property type="evidence" value="ECO:0007669"/>
    <property type="project" value="TreeGrafter"/>
</dbReference>
<dbReference type="PANTHER" id="PTHR11579">
    <property type="entry name" value="PROTEIN-L-ISOASPARTATE O-METHYLTRANSFERASE"/>
    <property type="match status" value="1"/>
</dbReference>
<gene>
    <name evidence="4" type="ORF">IFO71_19200</name>
</gene>
<dbReference type="Pfam" id="PF01135">
    <property type="entry name" value="PCMT"/>
    <property type="match status" value="1"/>
</dbReference>
<comment type="similarity">
    <text evidence="1">Belongs to the methyltransferase superfamily. L-isoaspartyl/D-aspartyl protein methyltransferase family.</text>
</comment>
<dbReference type="SUPFAM" id="SSF53335">
    <property type="entry name" value="S-adenosyl-L-methionine-dependent methyltransferases"/>
    <property type="match status" value="1"/>
</dbReference>
<evidence type="ECO:0000313" key="5">
    <source>
        <dbReference type="Proteomes" id="UP000613768"/>
    </source>
</evidence>
<protein>
    <recommendedName>
        <fullName evidence="2">Protein-L-isoaspartate O-methyltransferase</fullName>
    </recommendedName>
    <alternativeName>
        <fullName evidence="3">Protein L-isoaspartyl methyltransferase</fullName>
    </alternativeName>
</protein>
<accession>A0AAW3ZTP4</accession>
<evidence type="ECO:0000256" key="3">
    <source>
        <dbReference type="ARBA" id="ARBA00030757"/>
    </source>
</evidence>
<dbReference type="Gene3D" id="3.40.50.150">
    <property type="entry name" value="Vaccinia Virus protein VP39"/>
    <property type="match status" value="1"/>
</dbReference>
<sequence length="218" mass="24750">MNIDFEQARHAMVEQQVRPWEVVDPLVLDALSTIRREDFVAPRQRKLAFTDVALPLEHGEFMFKPVMEGRLLQSLQLQPEDEVLEVGTGTGFLTACMARIVRAVLSIDQHGDFVDRARGRLEGLGMTNARVEQADALGFEPARQFDAVLIGGAVHQVPEQFRKWVRVGGRMILVRGESPAMETLLLTRLDEKNWREESLFETDLPYLKGAEPKPRFVL</sequence>
<dbReference type="InterPro" id="IPR000682">
    <property type="entry name" value="PCMT"/>
</dbReference>